<protein>
    <submittedName>
        <fullName evidence="2">GNAT family N-acetyltransferase</fullName>
    </submittedName>
</protein>
<gene>
    <name evidence="2" type="ORF">ACFO0C_12030</name>
</gene>
<evidence type="ECO:0000259" key="1">
    <source>
        <dbReference type="PROSITE" id="PS51186"/>
    </source>
</evidence>
<proteinExistence type="predicted"/>
<accession>A0ABV8INU6</accession>
<evidence type="ECO:0000313" key="3">
    <source>
        <dbReference type="Proteomes" id="UP001595867"/>
    </source>
</evidence>
<dbReference type="Gene3D" id="3.40.630.30">
    <property type="match status" value="1"/>
</dbReference>
<comment type="caution">
    <text evidence="2">The sequence shown here is derived from an EMBL/GenBank/DDBJ whole genome shotgun (WGS) entry which is preliminary data.</text>
</comment>
<dbReference type="Pfam" id="PF00583">
    <property type="entry name" value="Acetyltransf_1"/>
    <property type="match status" value="1"/>
</dbReference>
<name>A0ABV8INU6_9ACTN</name>
<feature type="domain" description="N-acetyltransferase" evidence="1">
    <location>
        <begin position="173"/>
        <end position="309"/>
    </location>
</feature>
<dbReference type="Proteomes" id="UP001595867">
    <property type="component" value="Unassembled WGS sequence"/>
</dbReference>
<dbReference type="InterPro" id="IPR016181">
    <property type="entry name" value="Acyl_CoA_acyltransferase"/>
</dbReference>
<dbReference type="PROSITE" id="PS51186">
    <property type="entry name" value="GNAT"/>
    <property type="match status" value="1"/>
</dbReference>
<keyword evidence="3" id="KW-1185">Reference proteome</keyword>
<organism evidence="2 3">
    <name type="scientific">Actinoplanes subglobosus</name>
    <dbReference type="NCBI Taxonomy" id="1547892"/>
    <lineage>
        <taxon>Bacteria</taxon>
        <taxon>Bacillati</taxon>
        <taxon>Actinomycetota</taxon>
        <taxon>Actinomycetes</taxon>
        <taxon>Micromonosporales</taxon>
        <taxon>Micromonosporaceae</taxon>
        <taxon>Actinoplanes</taxon>
    </lineage>
</organism>
<dbReference type="RefSeq" id="WP_378066645.1">
    <property type="nucleotide sequence ID" value="NZ_JBHSBL010000012.1"/>
</dbReference>
<reference evidence="3" key="1">
    <citation type="journal article" date="2019" name="Int. J. Syst. Evol. Microbiol.">
        <title>The Global Catalogue of Microorganisms (GCM) 10K type strain sequencing project: providing services to taxonomists for standard genome sequencing and annotation.</title>
        <authorList>
            <consortium name="The Broad Institute Genomics Platform"/>
            <consortium name="The Broad Institute Genome Sequencing Center for Infectious Disease"/>
            <person name="Wu L."/>
            <person name="Ma J."/>
        </authorList>
    </citation>
    <scope>NUCLEOTIDE SEQUENCE [LARGE SCALE GENOMIC DNA]</scope>
    <source>
        <strain evidence="3">TBRC 5832</strain>
    </source>
</reference>
<dbReference type="SUPFAM" id="SSF55729">
    <property type="entry name" value="Acyl-CoA N-acyltransferases (Nat)"/>
    <property type="match status" value="1"/>
</dbReference>
<dbReference type="EMBL" id="JBHSBL010000012">
    <property type="protein sequence ID" value="MFC4065661.1"/>
    <property type="molecule type" value="Genomic_DNA"/>
</dbReference>
<sequence>MTWHITADPTAFAENAGPFLRSSPVRHTILLTVTSALLSQGPHVYGESDPILGWWTSTPSTPSMPSTPGRPFLSSAPGQVSGALLQTPPYPMTLTELPQEAVPAAAAALAVHLGLPSAPGAATPLTAVNLLVRDVAAFTEAWLAQAGGTARPGRETRLFELERLTPPDPLPPGMARLATPSDRPLLIDWFRGFHDSIGDSPENLDRIVDDRMAHGGVALWELDGTPVSMAVYTRPESGMVRVQYVWTPPEHRRQGFGGAATTAATRNALDAGATDVVLFTDLANPTSNALYPRLGYRPIEDRAVVEFSR</sequence>
<dbReference type="InterPro" id="IPR000182">
    <property type="entry name" value="GNAT_dom"/>
</dbReference>
<evidence type="ECO:0000313" key="2">
    <source>
        <dbReference type="EMBL" id="MFC4065661.1"/>
    </source>
</evidence>